<sequence>MMIHLSREETFLLLTCRPRLDDAGDERLVRLTRQDMDWAYVLWRAETYQTIPLCRFHLDRLGAWRNIPDWVPGYMAGWSKLSELRSIVQFRLLAQILNTFQTAGIDYYIFKGALVAATLFPDPVSRPMQDLDIMVRPKDLWRVQKALYGLGFKHGVFDPANGTFTHMFRRITKNTLAHKYALHSVTKVETVRPDFDASLLPRAWRQRQIKSFVQGDGTVSMPVFVDIHFGLADGVEEEDVWRGAGPETVLGQAVRCQGPTTALWFSAARAYFEAFQHGTVKPYMLGDIDALVRHHQEAIDWAELLLVARKYGFASALFYVFEQQRRLFETPVPDHVIALLMPNQKSIPDPGDYGDLIPKLLSRVVVNDFALA</sequence>
<dbReference type="Gene3D" id="3.30.460.40">
    <property type="match status" value="1"/>
</dbReference>
<dbReference type="EMBL" id="WPHG01000003">
    <property type="protein sequence ID" value="MVA98372.1"/>
    <property type="molecule type" value="Genomic_DNA"/>
</dbReference>
<evidence type="ECO:0000313" key="2">
    <source>
        <dbReference type="Proteomes" id="UP000463224"/>
    </source>
</evidence>
<dbReference type="Proteomes" id="UP000463224">
    <property type="component" value="Unassembled WGS sequence"/>
</dbReference>
<accession>A0A844QG84</accession>
<name>A0A844QG84_9HYPH</name>
<dbReference type="AlphaFoldDB" id="A0A844QG84"/>
<evidence type="ECO:0008006" key="3">
    <source>
        <dbReference type="Google" id="ProtNLM"/>
    </source>
</evidence>
<protein>
    <recommendedName>
        <fullName evidence="3">Nucleotidyltransferase family protein</fullName>
    </recommendedName>
</protein>
<evidence type="ECO:0000313" key="1">
    <source>
        <dbReference type="EMBL" id="MVA98372.1"/>
    </source>
</evidence>
<reference evidence="1 2" key="1">
    <citation type="submission" date="2019-12" db="EMBL/GenBank/DDBJ databases">
        <title>Nitratireductor arenosus sp. nov., Isolated from sea sand, Jeju island, South Korea.</title>
        <authorList>
            <person name="Kim W."/>
        </authorList>
    </citation>
    <scope>NUCLEOTIDE SEQUENCE [LARGE SCALE GENOMIC DNA]</scope>
    <source>
        <strain evidence="1 2">CAU 1489</strain>
    </source>
</reference>
<proteinExistence type="predicted"/>
<dbReference type="InterPro" id="IPR039498">
    <property type="entry name" value="NTP_transf_5"/>
</dbReference>
<keyword evidence="2" id="KW-1185">Reference proteome</keyword>
<gene>
    <name evidence="1" type="ORF">GN330_14075</name>
</gene>
<dbReference type="Pfam" id="PF14907">
    <property type="entry name" value="NTP_transf_5"/>
    <property type="match status" value="1"/>
</dbReference>
<organism evidence="1 2">
    <name type="scientific">Nitratireductor arenosus</name>
    <dbReference type="NCBI Taxonomy" id="2682096"/>
    <lineage>
        <taxon>Bacteria</taxon>
        <taxon>Pseudomonadati</taxon>
        <taxon>Pseudomonadota</taxon>
        <taxon>Alphaproteobacteria</taxon>
        <taxon>Hyphomicrobiales</taxon>
        <taxon>Phyllobacteriaceae</taxon>
        <taxon>Nitratireductor</taxon>
    </lineage>
</organism>
<comment type="caution">
    <text evidence="1">The sequence shown here is derived from an EMBL/GenBank/DDBJ whole genome shotgun (WGS) entry which is preliminary data.</text>
</comment>